<dbReference type="PANTHER" id="PTHR27003:SF359">
    <property type="entry name" value="SERINE_THREONINE-PROTEIN KINASE UNC-51-RELATED"/>
    <property type="match status" value="1"/>
</dbReference>
<dbReference type="GO" id="GO:0005886">
    <property type="term" value="C:plasma membrane"/>
    <property type="evidence" value="ECO:0007669"/>
    <property type="project" value="TreeGrafter"/>
</dbReference>
<sequence length="307" mass="36113">MSSLSVDLKKFRIPLEELKCATDNFDCDFAVTDDSYLGELSERWQNRTALFKRFNKEEYGSHELEILSRLQHEDIISFIGYCDEDDDYIYMAYEYFDHRSLHDVLKSESKWPFRLQICIRVAKVLNYLHSGVGEHGRVIHGNIRCENIFFDCRDDKFDTIKVSGFYYSKLVPLNQPHQHHSCPEELLEMSHTDPIYKETNLLNTESDVYSFGVLMFEILHGIGSESGDVRNLHQLMNLVRGCYDDGPYKLTDPYLRGNTNHRSLKIFSTLAYKCISFDIKERPRMDEIIKTIEKAFDVHQVSLFIRW</sequence>
<dbReference type="SUPFAM" id="SSF56112">
    <property type="entry name" value="Protein kinase-like (PK-like)"/>
    <property type="match status" value="1"/>
</dbReference>
<dbReference type="InterPro" id="IPR045272">
    <property type="entry name" value="ANXUR1/2-like"/>
</dbReference>
<keyword evidence="2" id="KW-0808">Transferase</keyword>
<dbReference type="EMBL" id="PKPP01013425">
    <property type="protein sequence ID" value="PWA40942.1"/>
    <property type="molecule type" value="Genomic_DNA"/>
</dbReference>
<reference evidence="2 3" key="1">
    <citation type="journal article" date="2018" name="Mol. Plant">
        <title>The genome of Artemisia annua provides insight into the evolution of Asteraceae family and artemisinin biosynthesis.</title>
        <authorList>
            <person name="Shen Q."/>
            <person name="Zhang L."/>
            <person name="Liao Z."/>
            <person name="Wang S."/>
            <person name="Yan T."/>
            <person name="Shi P."/>
            <person name="Liu M."/>
            <person name="Fu X."/>
            <person name="Pan Q."/>
            <person name="Wang Y."/>
            <person name="Lv Z."/>
            <person name="Lu X."/>
            <person name="Zhang F."/>
            <person name="Jiang W."/>
            <person name="Ma Y."/>
            <person name="Chen M."/>
            <person name="Hao X."/>
            <person name="Li L."/>
            <person name="Tang Y."/>
            <person name="Lv G."/>
            <person name="Zhou Y."/>
            <person name="Sun X."/>
            <person name="Brodelius P.E."/>
            <person name="Rose J.K.C."/>
            <person name="Tang K."/>
        </authorList>
    </citation>
    <scope>NUCLEOTIDE SEQUENCE [LARGE SCALE GENOMIC DNA]</scope>
    <source>
        <strain evidence="3">cv. Huhao1</strain>
        <tissue evidence="2">Leaf</tissue>
    </source>
</reference>
<protein>
    <submittedName>
        <fullName evidence="2">Protein kinase, ATP binding site-containing protein</fullName>
    </submittedName>
</protein>
<dbReference type="PROSITE" id="PS50011">
    <property type="entry name" value="PROTEIN_KINASE_DOM"/>
    <property type="match status" value="1"/>
</dbReference>
<dbReference type="GO" id="GO:0004714">
    <property type="term" value="F:transmembrane receptor protein tyrosine kinase activity"/>
    <property type="evidence" value="ECO:0007669"/>
    <property type="project" value="InterPro"/>
</dbReference>
<organism evidence="2 3">
    <name type="scientific">Artemisia annua</name>
    <name type="common">Sweet wormwood</name>
    <dbReference type="NCBI Taxonomy" id="35608"/>
    <lineage>
        <taxon>Eukaryota</taxon>
        <taxon>Viridiplantae</taxon>
        <taxon>Streptophyta</taxon>
        <taxon>Embryophyta</taxon>
        <taxon>Tracheophyta</taxon>
        <taxon>Spermatophyta</taxon>
        <taxon>Magnoliopsida</taxon>
        <taxon>eudicotyledons</taxon>
        <taxon>Gunneridae</taxon>
        <taxon>Pentapetalae</taxon>
        <taxon>asterids</taxon>
        <taxon>campanulids</taxon>
        <taxon>Asterales</taxon>
        <taxon>Asteraceae</taxon>
        <taxon>Asteroideae</taxon>
        <taxon>Anthemideae</taxon>
        <taxon>Artemisiinae</taxon>
        <taxon>Artemisia</taxon>
    </lineage>
</organism>
<dbReference type="Gene3D" id="3.30.200.20">
    <property type="entry name" value="Phosphorylase Kinase, domain 1"/>
    <property type="match status" value="1"/>
</dbReference>
<proteinExistence type="predicted"/>
<evidence type="ECO:0000259" key="1">
    <source>
        <dbReference type="PROSITE" id="PS50011"/>
    </source>
</evidence>
<gene>
    <name evidence="2" type="ORF">CTI12_AA558040</name>
</gene>
<dbReference type="InterPro" id="IPR000719">
    <property type="entry name" value="Prot_kinase_dom"/>
</dbReference>
<dbReference type="AlphaFoldDB" id="A0A2U1KW18"/>
<keyword evidence="3" id="KW-1185">Reference proteome</keyword>
<feature type="domain" description="Protein kinase" evidence="1">
    <location>
        <begin position="1"/>
        <end position="296"/>
    </location>
</feature>
<dbReference type="GO" id="GO:0009506">
    <property type="term" value="C:plasmodesma"/>
    <property type="evidence" value="ECO:0007669"/>
    <property type="project" value="TreeGrafter"/>
</dbReference>
<dbReference type="STRING" id="35608.A0A2U1KW18"/>
<evidence type="ECO:0000313" key="3">
    <source>
        <dbReference type="Proteomes" id="UP000245207"/>
    </source>
</evidence>
<dbReference type="Gene3D" id="1.10.510.10">
    <property type="entry name" value="Transferase(Phosphotransferase) domain 1"/>
    <property type="match status" value="1"/>
</dbReference>
<dbReference type="PIRSF" id="PIRSF000654">
    <property type="entry name" value="Integrin-linked_kinase"/>
    <property type="match status" value="1"/>
</dbReference>
<dbReference type="OrthoDB" id="684810at2759"/>
<accession>A0A2U1KW18</accession>
<evidence type="ECO:0000313" key="2">
    <source>
        <dbReference type="EMBL" id="PWA40942.1"/>
    </source>
</evidence>
<dbReference type="PANTHER" id="PTHR27003">
    <property type="entry name" value="OS07G0166700 PROTEIN"/>
    <property type="match status" value="1"/>
</dbReference>
<name>A0A2U1KW18_ARTAN</name>
<dbReference type="Pfam" id="PF07714">
    <property type="entry name" value="PK_Tyr_Ser-Thr"/>
    <property type="match status" value="1"/>
</dbReference>
<comment type="caution">
    <text evidence="2">The sequence shown here is derived from an EMBL/GenBank/DDBJ whole genome shotgun (WGS) entry which is preliminary data.</text>
</comment>
<dbReference type="InterPro" id="IPR001245">
    <property type="entry name" value="Ser-Thr/Tyr_kinase_cat_dom"/>
</dbReference>
<keyword evidence="2" id="KW-0418">Kinase</keyword>
<dbReference type="Proteomes" id="UP000245207">
    <property type="component" value="Unassembled WGS sequence"/>
</dbReference>
<dbReference type="InterPro" id="IPR011009">
    <property type="entry name" value="Kinase-like_dom_sf"/>
</dbReference>
<dbReference type="GO" id="GO:0005524">
    <property type="term" value="F:ATP binding"/>
    <property type="evidence" value="ECO:0007669"/>
    <property type="project" value="InterPro"/>
</dbReference>